<proteinExistence type="predicted"/>
<sequence length="119" mass="13356">MTFTELTTLLLKGKLDELTPEILEQPKYELTEGICVVYSTDDKPYIVKDHYMPCIVGILRGAEACGECPFMLKGDRLREFEEALKKKDAEKIKEMFRGGGHQSQGTPQGALRQTEGKSS</sequence>
<dbReference type="RefSeq" id="WP_372824414.1">
    <property type="nucleotide sequence ID" value="NZ_JARRIG010000007.1"/>
</dbReference>
<evidence type="ECO:0000313" key="3">
    <source>
        <dbReference type="Proteomes" id="UP001571980"/>
    </source>
</evidence>
<evidence type="ECO:0000313" key="2">
    <source>
        <dbReference type="EMBL" id="MFA4805093.1"/>
    </source>
</evidence>
<evidence type="ECO:0000256" key="1">
    <source>
        <dbReference type="SAM" id="MobiDB-lite"/>
    </source>
</evidence>
<gene>
    <name evidence="2" type="ORF">P8X34_10195</name>
</gene>
<accession>A0ABV4T5P9</accession>
<dbReference type="EMBL" id="JARRIG010000007">
    <property type="protein sequence ID" value="MFA4805093.1"/>
    <property type="molecule type" value="Genomic_DNA"/>
</dbReference>
<comment type="caution">
    <text evidence="2">The sequence shown here is derived from an EMBL/GenBank/DDBJ whole genome shotgun (WGS) entry which is preliminary data.</text>
</comment>
<dbReference type="Proteomes" id="UP001571980">
    <property type="component" value="Unassembled WGS sequence"/>
</dbReference>
<protein>
    <submittedName>
        <fullName evidence="2">Uncharacterized protein</fullName>
    </submittedName>
</protein>
<organism evidence="2 3">
    <name type="scientific">Pyrococcus kukulkanii</name>
    <dbReference type="NCBI Taxonomy" id="1609559"/>
    <lineage>
        <taxon>Archaea</taxon>
        <taxon>Methanobacteriati</taxon>
        <taxon>Methanobacteriota</taxon>
        <taxon>Thermococci</taxon>
        <taxon>Thermococcales</taxon>
        <taxon>Thermococcaceae</taxon>
        <taxon>Pyrococcus</taxon>
    </lineage>
</organism>
<keyword evidence="3" id="KW-1185">Reference proteome</keyword>
<feature type="region of interest" description="Disordered" evidence="1">
    <location>
        <begin position="95"/>
        <end position="119"/>
    </location>
</feature>
<name>A0ABV4T5P9_9EURY</name>
<reference evidence="2 3" key="1">
    <citation type="submission" date="2023-03" db="EMBL/GenBank/DDBJ databases">
        <title>Speciation in Pyrococcus: adaptation to high temperature as a mechanism.</title>
        <authorList>
            <person name="Gu J."/>
        </authorList>
    </citation>
    <scope>NUCLEOTIDE SEQUENCE [LARGE SCALE GENOMIC DNA]</scope>
    <source>
        <strain evidence="2 3">LMOA34</strain>
    </source>
</reference>